<feature type="domain" description="OBG-type G" evidence="11">
    <location>
        <begin position="159"/>
        <end position="330"/>
    </location>
</feature>
<protein>
    <recommendedName>
        <fullName evidence="9">GTPase Obg</fullName>
        <ecNumber evidence="9">3.6.5.-</ecNumber>
    </recommendedName>
    <alternativeName>
        <fullName evidence="9">GTP-binding protein Obg</fullName>
    </alternativeName>
</protein>
<dbReference type="GO" id="GO:0005525">
    <property type="term" value="F:GTP binding"/>
    <property type="evidence" value="ECO:0007669"/>
    <property type="project" value="UniProtKB-UniRule"/>
</dbReference>
<evidence type="ECO:0000259" key="12">
    <source>
        <dbReference type="PROSITE" id="PS51881"/>
    </source>
</evidence>
<dbReference type="PANTHER" id="PTHR11702">
    <property type="entry name" value="DEVELOPMENTALLY REGULATED GTP-BINDING PROTEIN-RELATED"/>
    <property type="match status" value="1"/>
</dbReference>
<dbReference type="Pfam" id="PF01018">
    <property type="entry name" value="GTP1_OBG"/>
    <property type="match status" value="1"/>
</dbReference>
<reference evidence="14 15" key="1">
    <citation type="submission" date="2019-12" db="EMBL/GenBank/DDBJ databases">
        <title>Defluviitalea raffinosedens, isolated from a biogas fermenter, genome sequencing and characterization.</title>
        <authorList>
            <person name="Rettenmaier R."/>
            <person name="Schneider M."/>
            <person name="Neuhaus K."/>
            <person name="Liebl W."/>
            <person name="Zverlov V."/>
        </authorList>
    </citation>
    <scope>NUCLEOTIDE SEQUENCE [LARGE SCALE GENOMIC DNA]</scope>
    <source>
        <strain evidence="14 15">249c-K6</strain>
    </source>
</reference>
<dbReference type="FunFam" id="2.70.210.12:FF:000001">
    <property type="entry name" value="GTPase Obg"/>
    <property type="match status" value="1"/>
</dbReference>
<evidence type="ECO:0000256" key="9">
    <source>
        <dbReference type="HAMAP-Rule" id="MF_01454"/>
    </source>
</evidence>
<keyword evidence="5 9" id="KW-0547">Nucleotide-binding</keyword>
<dbReference type="InterPro" id="IPR036346">
    <property type="entry name" value="GTP-bd_prot_GTP1/OBG_C_sf"/>
</dbReference>
<keyword evidence="7 9" id="KW-0460">Magnesium</keyword>
<feature type="binding site" evidence="9">
    <location>
        <begin position="190"/>
        <end position="194"/>
    </location>
    <ligand>
        <name>GTP</name>
        <dbReference type="ChEBI" id="CHEBI:37565"/>
    </ligand>
</feature>
<evidence type="ECO:0000259" key="13">
    <source>
        <dbReference type="PROSITE" id="PS51883"/>
    </source>
</evidence>
<proteinExistence type="inferred from homology"/>
<comment type="cofactor">
    <cofactor evidence="1 9">
        <name>Mg(2+)</name>
        <dbReference type="ChEBI" id="CHEBI:18420"/>
    </cofactor>
</comment>
<comment type="subcellular location">
    <subcellularLocation>
        <location evidence="9">Cytoplasm</location>
    </subcellularLocation>
</comment>
<keyword evidence="3 9" id="KW-0963">Cytoplasm</keyword>
<dbReference type="InterPro" id="IPR006073">
    <property type="entry name" value="GTP-bd"/>
</dbReference>
<feature type="binding site" evidence="9">
    <location>
        <position position="192"/>
    </location>
    <ligand>
        <name>Mg(2+)</name>
        <dbReference type="ChEBI" id="CHEBI:18420"/>
    </ligand>
</feature>
<evidence type="ECO:0000256" key="2">
    <source>
        <dbReference type="ARBA" id="ARBA00007699"/>
    </source>
</evidence>
<evidence type="ECO:0000256" key="1">
    <source>
        <dbReference type="ARBA" id="ARBA00001946"/>
    </source>
</evidence>
<dbReference type="Gene3D" id="3.30.300.350">
    <property type="entry name" value="GTP-binding protein OBG, C-terminal domain"/>
    <property type="match status" value="1"/>
</dbReference>
<dbReference type="NCBIfam" id="TIGR00231">
    <property type="entry name" value="small_GTP"/>
    <property type="match status" value="1"/>
</dbReference>
<dbReference type="GO" id="GO:0000287">
    <property type="term" value="F:magnesium ion binding"/>
    <property type="evidence" value="ECO:0007669"/>
    <property type="project" value="InterPro"/>
</dbReference>
<dbReference type="RefSeq" id="WP_158739202.1">
    <property type="nucleotide sequence ID" value="NZ_WSLF01000001.1"/>
</dbReference>
<dbReference type="InterPro" id="IPR014100">
    <property type="entry name" value="GTP-bd_Obg/CgtA"/>
</dbReference>
<dbReference type="NCBIfam" id="NF008954">
    <property type="entry name" value="PRK12296.1"/>
    <property type="match status" value="1"/>
</dbReference>
<comment type="subunit">
    <text evidence="9">Monomer.</text>
</comment>
<evidence type="ECO:0000256" key="4">
    <source>
        <dbReference type="ARBA" id="ARBA00022723"/>
    </source>
</evidence>
<dbReference type="OrthoDB" id="9807318at2"/>
<evidence type="ECO:0000259" key="11">
    <source>
        <dbReference type="PROSITE" id="PS51710"/>
    </source>
</evidence>
<gene>
    <name evidence="14" type="primary">obgE</name>
    <name evidence="9" type="synonym">obg</name>
    <name evidence="14" type="ORF">GND95_02350</name>
</gene>
<keyword evidence="6 9" id="KW-0378">Hydrolase</keyword>
<dbReference type="NCBIfam" id="NF008955">
    <property type="entry name" value="PRK12297.1"/>
    <property type="match status" value="1"/>
</dbReference>
<dbReference type="Proteomes" id="UP000483018">
    <property type="component" value="Unassembled WGS sequence"/>
</dbReference>
<sequence>MFVDQAKIFIQSGRGGNGAVSFRREKYIPNGGPDGGDGGRGGDIIFEVDPGMNTLMDFRHKRHFKAQPGEDGGKNRRHGKDGEDLVIKVPPGTIIREAETGKIMLDMTGETERKILLKGGRGGRGNQHFATSTRQAPRYAERGQEGKEYWVILELKMIADVGLIGFPNVGKSTLLSVITNASPKIANYHFTTLNPNLGVVHNQYGRDFVIADIPGLIEGAHEGIGLGHDFLRHIERTKVLVHVVDAAALEGRDPVEDVEKINYELAAYNEELLKRPQIIVANKTDIPESEENLLKLKEKYESQGIKVIPISAATRKGIQPLLIEIHNLLEKADADPIKFKEEFEFFEEKEEVHEPFTIEKLGEHYYVVEGVGVEKMIGYTNLESEKGFAFFQKYLREHGIIDALEEQGIQEGDTVKIYDLEFEYYK</sequence>
<dbReference type="PROSITE" id="PS00905">
    <property type="entry name" value="GTP1_OBG"/>
    <property type="match status" value="1"/>
</dbReference>
<dbReference type="InterPro" id="IPR006169">
    <property type="entry name" value="GTP1_OBG_dom"/>
</dbReference>
<dbReference type="CDD" id="cd01898">
    <property type="entry name" value="Obg"/>
    <property type="match status" value="1"/>
</dbReference>
<keyword evidence="8 9" id="KW-0342">GTP-binding</keyword>
<name>A0A7C8HHE5_9FIRM</name>
<accession>A0A7C8HHE5</accession>
<evidence type="ECO:0000256" key="10">
    <source>
        <dbReference type="SAM" id="MobiDB-lite"/>
    </source>
</evidence>
<dbReference type="Pfam" id="PF09269">
    <property type="entry name" value="DUF1967"/>
    <property type="match status" value="1"/>
</dbReference>
<dbReference type="InterPro" id="IPR006074">
    <property type="entry name" value="GTP1-OBG_CS"/>
</dbReference>
<dbReference type="InterPro" id="IPR045086">
    <property type="entry name" value="OBG_GTPase"/>
</dbReference>
<dbReference type="NCBIfam" id="TIGR03595">
    <property type="entry name" value="Obg_CgtA_exten"/>
    <property type="match status" value="1"/>
</dbReference>
<dbReference type="PANTHER" id="PTHR11702:SF31">
    <property type="entry name" value="MITOCHONDRIAL RIBOSOME-ASSOCIATED GTPASE 2"/>
    <property type="match status" value="1"/>
</dbReference>
<comment type="function">
    <text evidence="9">An essential GTPase which binds GTP, GDP and possibly (p)ppGpp with moderate affinity, with high nucleotide exchange rates and a fairly low GTP hydrolysis rate. Plays a role in control of the cell cycle, stress response, ribosome biogenesis and in those bacteria that undergo differentiation, in morphogenesis control.</text>
</comment>
<feature type="domain" description="OCT" evidence="12">
    <location>
        <begin position="348"/>
        <end position="426"/>
    </location>
</feature>
<dbReference type="GO" id="GO:0042254">
    <property type="term" value="P:ribosome biogenesis"/>
    <property type="evidence" value="ECO:0007669"/>
    <property type="project" value="UniProtKB-UniRule"/>
</dbReference>
<keyword evidence="4 9" id="KW-0479">Metal-binding</keyword>
<feature type="binding site" evidence="9">
    <location>
        <begin position="282"/>
        <end position="285"/>
    </location>
    <ligand>
        <name>GTP</name>
        <dbReference type="ChEBI" id="CHEBI:37565"/>
    </ligand>
</feature>
<dbReference type="PROSITE" id="PS51710">
    <property type="entry name" value="G_OBG"/>
    <property type="match status" value="1"/>
</dbReference>
<dbReference type="NCBIfam" id="NF008956">
    <property type="entry name" value="PRK12299.1"/>
    <property type="match status" value="1"/>
</dbReference>
<feature type="domain" description="Obg" evidence="13">
    <location>
        <begin position="1"/>
        <end position="158"/>
    </location>
</feature>
<dbReference type="PROSITE" id="PS51883">
    <property type="entry name" value="OBG"/>
    <property type="match status" value="1"/>
</dbReference>
<dbReference type="Pfam" id="PF01926">
    <property type="entry name" value="MMR_HSR1"/>
    <property type="match status" value="1"/>
</dbReference>
<evidence type="ECO:0000256" key="3">
    <source>
        <dbReference type="ARBA" id="ARBA00022490"/>
    </source>
</evidence>
<evidence type="ECO:0000256" key="7">
    <source>
        <dbReference type="ARBA" id="ARBA00022842"/>
    </source>
</evidence>
<comment type="similarity">
    <text evidence="2 9">Belongs to the TRAFAC class OBG-HflX-like GTPase superfamily. OBG GTPase family.</text>
</comment>
<dbReference type="Gene3D" id="3.40.50.300">
    <property type="entry name" value="P-loop containing nucleotide triphosphate hydrolases"/>
    <property type="match status" value="1"/>
</dbReference>
<dbReference type="PROSITE" id="PS51881">
    <property type="entry name" value="OCT"/>
    <property type="match status" value="1"/>
</dbReference>
<feature type="binding site" evidence="9">
    <location>
        <begin position="212"/>
        <end position="215"/>
    </location>
    <ligand>
        <name>GTP</name>
        <dbReference type="ChEBI" id="CHEBI:37565"/>
    </ligand>
</feature>
<dbReference type="InterPro" id="IPR015349">
    <property type="entry name" value="OCT_dom"/>
</dbReference>
<dbReference type="GO" id="GO:0005737">
    <property type="term" value="C:cytoplasm"/>
    <property type="evidence" value="ECO:0007669"/>
    <property type="project" value="UniProtKB-SubCell"/>
</dbReference>
<dbReference type="SUPFAM" id="SSF52540">
    <property type="entry name" value="P-loop containing nucleoside triphosphate hydrolases"/>
    <property type="match status" value="1"/>
</dbReference>
<dbReference type="HAMAP" id="MF_01454">
    <property type="entry name" value="GTPase_Obg"/>
    <property type="match status" value="1"/>
</dbReference>
<feature type="binding site" evidence="9">
    <location>
        <begin position="165"/>
        <end position="172"/>
    </location>
    <ligand>
        <name>GTP</name>
        <dbReference type="ChEBI" id="CHEBI:37565"/>
    </ligand>
</feature>
<dbReference type="Gene3D" id="2.70.210.12">
    <property type="entry name" value="GTP1/OBG domain"/>
    <property type="match status" value="1"/>
</dbReference>
<dbReference type="InterPro" id="IPR005225">
    <property type="entry name" value="Small_GTP-bd"/>
</dbReference>
<evidence type="ECO:0000256" key="8">
    <source>
        <dbReference type="ARBA" id="ARBA00023134"/>
    </source>
</evidence>
<dbReference type="InterPro" id="IPR027417">
    <property type="entry name" value="P-loop_NTPase"/>
</dbReference>
<keyword evidence="15" id="KW-1185">Reference proteome</keyword>
<dbReference type="SUPFAM" id="SSF82051">
    <property type="entry name" value="Obg GTP-binding protein N-terminal domain"/>
    <property type="match status" value="1"/>
</dbReference>
<dbReference type="InterPro" id="IPR031167">
    <property type="entry name" value="G_OBG"/>
</dbReference>
<evidence type="ECO:0000313" key="15">
    <source>
        <dbReference type="Proteomes" id="UP000483018"/>
    </source>
</evidence>
<feature type="binding site" evidence="9">
    <location>
        <position position="172"/>
    </location>
    <ligand>
        <name>Mg(2+)</name>
        <dbReference type="ChEBI" id="CHEBI:18420"/>
    </ligand>
</feature>
<dbReference type="InterPro" id="IPR036726">
    <property type="entry name" value="GTP1_OBG_dom_sf"/>
</dbReference>
<dbReference type="NCBIfam" id="TIGR02729">
    <property type="entry name" value="Obg_CgtA"/>
    <property type="match status" value="1"/>
</dbReference>
<dbReference type="GO" id="GO:0003924">
    <property type="term" value="F:GTPase activity"/>
    <property type="evidence" value="ECO:0007669"/>
    <property type="project" value="UniProtKB-UniRule"/>
</dbReference>
<evidence type="ECO:0000256" key="6">
    <source>
        <dbReference type="ARBA" id="ARBA00022801"/>
    </source>
</evidence>
<feature type="binding site" evidence="9">
    <location>
        <begin position="311"/>
        <end position="313"/>
    </location>
    <ligand>
        <name>GTP</name>
        <dbReference type="ChEBI" id="CHEBI:37565"/>
    </ligand>
</feature>
<dbReference type="SUPFAM" id="SSF102741">
    <property type="entry name" value="Obg GTP-binding protein C-terminal domain"/>
    <property type="match status" value="1"/>
</dbReference>
<evidence type="ECO:0000256" key="5">
    <source>
        <dbReference type="ARBA" id="ARBA00022741"/>
    </source>
</evidence>
<feature type="region of interest" description="Disordered" evidence="10">
    <location>
        <begin position="64"/>
        <end position="85"/>
    </location>
</feature>
<feature type="region of interest" description="Disordered" evidence="10">
    <location>
        <begin position="118"/>
        <end position="140"/>
    </location>
</feature>
<comment type="caution">
    <text evidence="14">The sequence shown here is derived from an EMBL/GenBank/DDBJ whole genome shotgun (WGS) entry which is preliminary data.</text>
</comment>
<dbReference type="AlphaFoldDB" id="A0A7C8HHE5"/>
<evidence type="ECO:0000313" key="14">
    <source>
        <dbReference type="EMBL" id="KAE9637292.1"/>
    </source>
</evidence>
<dbReference type="EMBL" id="WSLF01000001">
    <property type="protein sequence ID" value="KAE9637292.1"/>
    <property type="molecule type" value="Genomic_DNA"/>
</dbReference>
<organism evidence="14 15">
    <name type="scientific">Defluviitalea raffinosedens</name>
    <dbReference type="NCBI Taxonomy" id="1450156"/>
    <lineage>
        <taxon>Bacteria</taxon>
        <taxon>Bacillati</taxon>
        <taxon>Bacillota</taxon>
        <taxon>Clostridia</taxon>
        <taxon>Lachnospirales</taxon>
        <taxon>Defluviitaleaceae</taxon>
        <taxon>Defluviitalea</taxon>
    </lineage>
</organism>
<dbReference type="EC" id="3.6.5.-" evidence="9"/>
<dbReference type="PRINTS" id="PR00326">
    <property type="entry name" value="GTP1OBG"/>
</dbReference>